<feature type="region of interest" description="Disordered" evidence="1">
    <location>
        <begin position="178"/>
        <end position="240"/>
    </location>
</feature>
<protein>
    <submittedName>
        <fullName evidence="2">Uncharacterized protein</fullName>
    </submittedName>
</protein>
<feature type="compositionally biased region" description="Pro residues" evidence="1">
    <location>
        <begin position="196"/>
        <end position="205"/>
    </location>
</feature>
<gene>
    <name evidence="2" type="ORF">OEA41_006504</name>
</gene>
<evidence type="ECO:0000313" key="2">
    <source>
        <dbReference type="EMBL" id="KAK3173175.1"/>
    </source>
</evidence>
<reference evidence="2" key="1">
    <citation type="submission" date="2022-11" db="EMBL/GenBank/DDBJ databases">
        <title>Chromosomal genome sequence assembly and mating type (MAT) locus characterization of the leprose asexual lichenized fungus Lepraria neglecta (Nyl.) Erichsen.</title>
        <authorList>
            <person name="Allen J.L."/>
            <person name="Pfeffer B."/>
        </authorList>
    </citation>
    <scope>NUCLEOTIDE SEQUENCE</scope>
    <source>
        <strain evidence="2">Allen 5258</strain>
    </source>
</reference>
<sequence>MTAPRVALAGQAIPAYARTAGRAVHVKIHPRPRNLGESREVLRVLQQYGDVVMYKHLKHEPDLHAENTALAIYQNTESAEKIINASPLRFELGKVDASLPLSEYITTKAAQEAQEKEDDAVEAAIIGERIQVAKEPEEEAQEEFKEAHKPHKPHQHRERAISAEDGFAAFKGLQATISYDSDTPQANTITTISPRTPKPFTPNPTPSTTSATELPYTSPPLPNQASKNLEENSTLRLQDP</sequence>
<name>A0AAD9Z838_9LECA</name>
<feature type="compositionally biased region" description="Polar residues" evidence="1">
    <location>
        <begin position="223"/>
        <end position="240"/>
    </location>
</feature>
<feature type="compositionally biased region" description="Polar residues" evidence="1">
    <location>
        <begin position="178"/>
        <end position="192"/>
    </location>
</feature>
<accession>A0AAD9Z838</accession>
<organism evidence="2 3">
    <name type="scientific">Lepraria neglecta</name>
    <dbReference type="NCBI Taxonomy" id="209136"/>
    <lineage>
        <taxon>Eukaryota</taxon>
        <taxon>Fungi</taxon>
        <taxon>Dikarya</taxon>
        <taxon>Ascomycota</taxon>
        <taxon>Pezizomycotina</taxon>
        <taxon>Lecanoromycetes</taxon>
        <taxon>OSLEUM clade</taxon>
        <taxon>Lecanoromycetidae</taxon>
        <taxon>Lecanorales</taxon>
        <taxon>Lecanorineae</taxon>
        <taxon>Stereocaulaceae</taxon>
        <taxon>Lepraria</taxon>
    </lineage>
</organism>
<dbReference type="AlphaFoldDB" id="A0AAD9Z838"/>
<evidence type="ECO:0000313" key="3">
    <source>
        <dbReference type="Proteomes" id="UP001276659"/>
    </source>
</evidence>
<proteinExistence type="predicted"/>
<evidence type="ECO:0000256" key="1">
    <source>
        <dbReference type="SAM" id="MobiDB-lite"/>
    </source>
</evidence>
<dbReference type="Proteomes" id="UP001276659">
    <property type="component" value="Unassembled WGS sequence"/>
</dbReference>
<feature type="region of interest" description="Disordered" evidence="1">
    <location>
        <begin position="135"/>
        <end position="156"/>
    </location>
</feature>
<keyword evidence="3" id="KW-1185">Reference proteome</keyword>
<comment type="caution">
    <text evidence="2">The sequence shown here is derived from an EMBL/GenBank/DDBJ whole genome shotgun (WGS) entry which is preliminary data.</text>
</comment>
<dbReference type="EMBL" id="JASNWA010000007">
    <property type="protein sequence ID" value="KAK3173175.1"/>
    <property type="molecule type" value="Genomic_DNA"/>
</dbReference>